<keyword evidence="2" id="KW-1185">Reference proteome</keyword>
<organism evidence="2">
    <name type="scientific">Selaginella moellendorffii</name>
    <name type="common">Spikemoss</name>
    <dbReference type="NCBI Taxonomy" id="88036"/>
    <lineage>
        <taxon>Eukaryota</taxon>
        <taxon>Viridiplantae</taxon>
        <taxon>Streptophyta</taxon>
        <taxon>Embryophyta</taxon>
        <taxon>Tracheophyta</taxon>
        <taxon>Lycopodiopsida</taxon>
        <taxon>Selaginellales</taxon>
        <taxon>Selaginellaceae</taxon>
        <taxon>Selaginella</taxon>
    </lineage>
</organism>
<dbReference type="Proteomes" id="UP000001514">
    <property type="component" value="Unassembled WGS sequence"/>
</dbReference>
<gene>
    <name evidence="1" type="ORF">SELMODRAFT_104328</name>
</gene>
<dbReference type="AlphaFoldDB" id="D8RY62"/>
<dbReference type="OrthoDB" id="340227at2759"/>
<dbReference type="EMBL" id="GL377594">
    <property type="protein sequence ID" value="EFJ23043.1"/>
    <property type="molecule type" value="Genomic_DNA"/>
</dbReference>
<evidence type="ECO:0008006" key="3">
    <source>
        <dbReference type="Google" id="ProtNLM"/>
    </source>
</evidence>
<dbReference type="Pfam" id="PF21071">
    <property type="entry name" value="LARP1_HEAT"/>
    <property type="match status" value="1"/>
</dbReference>
<dbReference type="STRING" id="88036.D8RY62"/>
<dbReference type="InterPro" id="IPR006607">
    <property type="entry name" value="DM15"/>
</dbReference>
<dbReference type="GO" id="GO:0048255">
    <property type="term" value="P:mRNA stabilization"/>
    <property type="evidence" value="ECO:0007669"/>
    <property type="project" value="InterPro"/>
</dbReference>
<protein>
    <recommendedName>
        <fullName evidence="3">HTH La-type RNA-binding domain-containing protein</fullName>
    </recommendedName>
</protein>
<dbReference type="KEGG" id="smo:SELMODRAFT_104328"/>
<dbReference type="SMART" id="SM00684">
    <property type="entry name" value="DM15"/>
    <property type="match status" value="3"/>
</dbReference>
<sequence length="248" mass="28726">QRLFPSKERKHYAESPPSDSVGFFFGTTPADVQSVSASIATLSAASPPVGSIPKPFPRFQHPSHALLEDNGFKQQKYIKFFKRCMADRKRVGMGCSEEMNTLFRFWCYFLRTNFNRVMYKHFRSLAEEEFQAGFSYGMECLFRFYSYGLEQKFKQDLYEDFEQLTLQTYKQGSLYGLEKYWAFHFYREKSSKNASCGVETLSKHPELERLLSTEFRTLEDFQRAKGVAVPPPAPSVEKYGVVANANGW</sequence>
<dbReference type="Gramene" id="EFJ23043">
    <property type="protein sequence ID" value="EFJ23043"/>
    <property type="gene ID" value="SELMODRAFT_104328"/>
</dbReference>
<dbReference type="InParanoid" id="D8RY62"/>
<name>D8RY62_SELML</name>
<accession>D8RY62</accession>
<dbReference type="GO" id="GO:0000339">
    <property type="term" value="F:RNA cap binding"/>
    <property type="evidence" value="ECO:0007669"/>
    <property type="project" value="InterPro"/>
</dbReference>
<proteinExistence type="predicted"/>
<dbReference type="eggNOG" id="KOG2590">
    <property type="taxonomic scope" value="Eukaryota"/>
</dbReference>
<dbReference type="HOGENOM" id="CLU_077845_0_0_1"/>
<evidence type="ECO:0000313" key="1">
    <source>
        <dbReference type="EMBL" id="EFJ23043.1"/>
    </source>
</evidence>
<evidence type="ECO:0000313" key="2">
    <source>
        <dbReference type="Proteomes" id="UP000001514"/>
    </source>
</evidence>
<feature type="non-terminal residue" evidence="1">
    <location>
        <position position="1"/>
    </location>
</feature>
<reference evidence="1 2" key="1">
    <citation type="journal article" date="2011" name="Science">
        <title>The Selaginella genome identifies genetic changes associated with the evolution of vascular plants.</title>
        <authorList>
            <person name="Banks J.A."/>
            <person name="Nishiyama T."/>
            <person name="Hasebe M."/>
            <person name="Bowman J.L."/>
            <person name="Gribskov M."/>
            <person name="dePamphilis C."/>
            <person name="Albert V.A."/>
            <person name="Aono N."/>
            <person name="Aoyama T."/>
            <person name="Ambrose B.A."/>
            <person name="Ashton N.W."/>
            <person name="Axtell M.J."/>
            <person name="Barker E."/>
            <person name="Barker M.S."/>
            <person name="Bennetzen J.L."/>
            <person name="Bonawitz N.D."/>
            <person name="Chapple C."/>
            <person name="Cheng C."/>
            <person name="Correa L.G."/>
            <person name="Dacre M."/>
            <person name="DeBarry J."/>
            <person name="Dreyer I."/>
            <person name="Elias M."/>
            <person name="Engstrom E.M."/>
            <person name="Estelle M."/>
            <person name="Feng L."/>
            <person name="Finet C."/>
            <person name="Floyd S.K."/>
            <person name="Frommer W.B."/>
            <person name="Fujita T."/>
            <person name="Gramzow L."/>
            <person name="Gutensohn M."/>
            <person name="Harholt J."/>
            <person name="Hattori M."/>
            <person name="Heyl A."/>
            <person name="Hirai T."/>
            <person name="Hiwatashi Y."/>
            <person name="Ishikawa M."/>
            <person name="Iwata M."/>
            <person name="Karol K.G."/>
            <person name="Koehler B."/>
            <person name="Kolukisaoglu U."/>
            <person name="Kubo M."/>
            <person name="Kurata T."/>
            <person name="Lalonde S."/>
            <person name="Li K."/>
            <person name="Li Y."/>
            <person name="Litt A."/>
            <person name="Lyons E."/>
            <person name="Manning G."/>
            <person name="Maruyama T."/>
            <person name="Michael T.P."/>
            <person name="Mikami K."/>
            <person name="Miyazaki S."/>
            <person name="Morinaga S."/>
            <person name="Murata T."/>
            <person name="Mueller-Roeber B."/>
            <person name="Nelson D.R."/>
            <person name="Obara M."/>
            <person name="Oguri Y."/>
            <person name="Olmstead R.G."/>
            <person name="Onodera N."/>
            <person name="Petersen B.L."/>
            <person name="Pils B."/>
            <person name="Prigge M."/>
            <person name="Rensing S.A."/>
            <person name="Riano-Pachon D.M."/>
            <person name="Roberts A.W."/>
            <person name="Sato Y."/>
            <person name="Scheller H.V."/>
            <person name="Schulz B."/>
            <person name="Schulz C."/>
            <person name="Shakirov E.V."/>
            <person name="Shibagaki N."/>
            <person name="Shinohara N."/>
            <person name="Shippen D.E."/>
            <person name="Soerensen I."/>
            <person name="Sotooka R."/>
            <person name="Sugimoto N."/>
            <person name="Sugita M."/>
            <person name="Sumikawa N."/>
            <person name="Tanurdzic M."/>
            <person name="Theissen G."/>
            <person name="Ulvskov P."/>
            <person name="Wakazuki S."/>
            <person name="Weng J.K."/>
            <person name="Willats W.W."/>
            <person name="Wipf D."/>
            <person name="Wolf P.G."/>
            <person name="Yang L."/>
            <person name="Zimmer A.D."/>
            <person name="Zhu Q."/>
            <person name="Mitros T."/>
            <person name="Hellsten U."/>
            <person name="Loque D."/>
            <person name="Otillar R."/>
            <person name="Salamov A."/>
            <person name="Schmutz J."/>
            <person name="Shapiro H."/>
            <person name="Lindquist E."/>
            <person name="Lucas S."/>
            <person name="Rokhsar D."/>
            <person name="Grigoriev I.V."/>
        </authorList>
    </citation>
    <scope>NUCLEOTIDE SEQUENCE [LARGE SCALE GENOMIC DNA]</scope>
</reference>